<evidence type="ECO:0000256" key="1">
    <source>
        <dbReference type="ARBA" id="ARBA00004141"/>
    </source>
</evidence>
<keyword evidence="6 8" id="KW-0012">Acyltransferase</keyword>
<dbReference type="PANTHER" id="PTHR13906">
    <property type="entry name" value="PORCUPINE"/>
    <property type="match status" value="1"/>
</dbReference>
<dbReference type="GO" id="GO:0016020">
    <property type="term" value="C:membrane"/>
    <property type="evidence" value="ECO:0007669"/>
    <property type="project" value="UniProtKB-SubCell"/>
</dbReference>
<feature type="transmembrane region" description="Helical" evidence="7">
    <location>
        <begin position="228"/>
        <end position="246"/>
    </location>
</feature>
<proteinExistence type="predicted"/>
<dbReference type="OrthoDB" id="286734at2759"/>
<dbReference type="HOGENOM" id="CLU_011340_5_1_1"/>
<organism evidence="9">
    <name type="scientific">Melampsora larici-populina (strain 98AG31 / pathotype 3-4-7)</name>
    <name type="common">Poplar leaf rust fungus</name>
    <dbReference type="NCBI Taxonomy" id="747676"/>
    <lineage>
        <taxon>Eukaryota</taxon>
        <taxon>Fungi</taxon>
        <taxon>Dikarya</taxon>
        <taxon>Basidiomycota</taxon>
        <taxon>Pucciniomycotina</taxon>
        <taxon>Pucciniomycetes</taxon>
        <taxon>Pucciniales</taxon>
        <taxon>Melampsoraceae</taxon>
        <taxon>Melampsora</taxon>
    </lineage>
</organism>
<evidence type="ECO:0000256" key="2">
    <source>
        <dbReference type="ARBA" id="ARBA00022679"/>
    </source>
</evidence>
<dbReference type="Proteomes" id="UP000001072">
    <property type="component" value="Unassembled WGS sequence"/>
</dbReference>
<dbReference type="KEGG" id="mlr:MELLADRAFT_44223"/>
<evidence type="ECO:0000256" key="6">
    <source>
        <dbReference type="ARBA" id="ARBA00023315"/>
    </source>
</evidence>
<dbReference type="GO" id="GO:0005783">
    <property type="term" value="C:endoplasmic reticulum"/>
    <property type="evidence" value="ECO:0007669"/>
    <property type="project" value="TreeGrafter"/>
</dbReference>
<dbReference type="InterPro" id="IPR049941">
    <property type="entry name" value="LPLAT_7/PORCN-like"/>
</dbReference>
<feature type="transmembrane region" description="Helical" evidence="7">
    <location>
        <begin position="12"/>
        <end position="37"/>
    </location>
</feature>
<protein>
    <submittedName>
        <fullName evidence="8">Membrane bound O-acyltransferase protein</fullName>
    </submittedName>
</protein>
<accession>F4RT32</accession>
<keyword evidence="3 7" id="KW-0812">Transmembrane</keyword>
<keyword evidence="2 8" id="KW-0808">Transferase</keyword>
<evidence type="ECO:0000256" key="5">
    <source>
        <dbReference type="ARBA" id="ARBA00023136"/>
    </source>
</evidence>
<dbReference type="EMBL" id="GL883118">
    <property type="protein sequence ID" value="EGG04503.1"/>
    <property type="molecule type" value="Genomic_DNA"/>
</dbReference>
<dbReference type="GO" id="GO:0046474">
    <property type="term" value="P:glycerophospholipid biosynthetic process"/>
    <property type="evidence" value="ECO:0007669"/>
    <property type="project" value="TreeGrafter"/>
</dbReference>
<dbReference type="FunCoup" id="F4RT32">
    <property type="interactions" value="158"/>
</dbReference>
<dbReference type="GO" id="GO:0003841">
    <property type="term" value="F:1-acylglycerol-3-phosphate O-acyltransferase activity"/>
    <property type="evidence" value="ECO:0007669"/>
    <property type="project" value="TreeGrafter"/>
</dbReference>
<dbReference type="GO" id="GO:0030258">
    <property type="term" value="P:lipid modification"/>
    <property type="evidence" value="ECO:0007669"/>
    <property type="project" value="TreeGrafter"/>
</dbReference>
<evidence type="ECO:0000313" key="8">
    <source>
        <dbReference type="EMBL" id="EGG04503.1"/>
    </source>
</evidence>
<keyword evidence="4 7" id="KW-1133">Transmembrane helix</keyword>
<name>F4RT32_MELLP</name>
<dbReference type="STRING" id="747676.F4RT32"/>
<feature type="transmembrane region" description="Helical" evidence="7">
    <location>
        <begin position="189"/>
        <end position="207"/>
    </location>
</feature>
<gene>
    <name evidence="8" type="ORF">MELLADRAFT_44223</name>
</gene>
<evidence type="ECO:0000256" key="7">
    <source>
        <dbReference type="SAM" id="Phobius"/>
    </source>
</evidence>
<dbReference type="Pfam" id="PF03062">
    <property type="entry name" value="MBOAT"/>
    <property type="match status" value="1"/>
</dbReference>
<dbReference type="VEuPathDB" id="FungiDB:MELLADRAFT_44223"/>
<keyword evidence="5 7" id="KW-0472">Membrane</keyword>
<dbReference type="AlphaFoldDB" id="F4RT32"/>
<feature type="transmembrane region" description="Helical" evidence="7">
    <location>
        <begin position="49"/>
        <end position="67"/>
    </location>
</feature>
<evidence type="ECO:0000313" key="9">
    <source>
        <dbReference type="Proteomes" id="UP000001072"/>
    </source>
</evidence>
<dbReference type="InParanoid" id="F4RT32"/>
<evidence type="ECO:0000256" key="3">
    <source>
        <dbReference type="ARBA" id="ARBA00022692"/>
    </source>
</evidence>
<evidence type="ECO:0000256" key="4">
    <source>
        <dbReference type="ARBA" id="ARBA00022989"/>
    </source>
</evidence>
<dbReference type="eggNOG" id="KOG2704">
    <property type="taxonomic scope" value="Eukaryota"/>
</dbReference>
<dbReference type="PANTHER" id="PTHR13906:SF4">
    <property type="entry name" value="LYSOPHOSPHOLIPID ACYLTRANSFERASE 6"/>
    <property type="match status" value="1"/>
</dbReference>
<comment type="subcellular location">
    <subcellularLocation>
        <location evidence="1">Membrane</location>
        <topology evidence="1">Multi-pass membrane protein</topology>
    </subcellularLocation>
</comment>
<feature type="transmembrane region" description="Helical" evidence="7">
    <location>
        <begin position="383"/>
        <end position="403"/>
    </location>
</feature>
<dbReference type="GeneID" id="18928171"/>
<feature type="transmembrane region" description="Helical" evidence="7">
    <location>
        <begin position="458"/>
        <end position="478"/>
    </location>
</feature>
<dbReference type="InterPro" id="IPR004299">
    <property type="entry name" value="MBOAT_fam"/>
</dbReference>
<feature type="transmembrane region" description="Helical" evidence="7">
    <location>
        <begin position="424"/>
        <end position="446"/>
    </location>
</feature>
<dbReference type="RefSeq" id="XP_007412294.1">
    <property type="nucleotide sequence ID" value="XM_007412232.1"/>
</dbReference>
<dbReference type="GO" id="GO:0047184">
    <property type="term" value="F:1-acylglycerophosphocholine O-acyltransferase activity"/>
    <property type="evidence" value="ECO:0007669"/>
    <property type="project" value="TreeGrafter"/>
</dbReference>
<keyword evidence="9" id="KW-1185">Reference proteome</keyword>
<sequence length="527" mass="59688">MSSTQTGGWWLIGSALTGVAPDILKLLSSLLISIPLSIPIPHLQKLNPIYFHIYSISISIYFLTGIFNLKSGFIQLLLDSLITYFICQHYIIPLSQEKDKDGSKKSKAKRMVWGIFAGLLTHLTFNHSKRIIWKIPYETVEITGAQMVLVMKLSTFTWNVYDGHHRSKAELDSYQSITSITKLPSLLEFLSYCFFFPCLLVGPAIPFKDYMNFYSRNNLSSPNRFQDSFKSLILGFGFAGLVGIYGSTWSYEKMLEDQFLNKSWIQRFLHVQIAGFMARSRYYLVWLFAQASVTISGCGYNPITLKSDIGQNIDITKIEFAQNYKGIFDHWNMKTNIWLRETVYKRVSELNIKESDGKVKVKKPGFGSTMATFAASAAWHGPLPAYFFVFLSGGVLQALARSIRRSIRPFFLNSSSTLALKSSYDFLSLILTQTNLNYLVIPFVLLDLKKSYLAYRLLGFYGHLSVGILLIFLWGFGFEKVLIKKLSNSSDLVTKNSINSTTSNTSVENSSKLGITDCMNPNMTVLQ</sequence>
<reference evidence="9" key="1">
    <citation type="journal article" date="2011" name="Proc. Natl. Acad. Sci. U.S.A.">
        <title>Obligate biotrophy features unraveled by the genomic analysis of rust fungi.</title>
        <authorList>
            <person name="Duplessis S."/>
            <person name="Cuomo C.A."/>
            <person name="Lin Y.-C."/>
            <person name="Aerts A."/>
            <person name="Tisserant E."/>
            <person name="Veneault-Fourrey C."/>
            <person name="Joly D.L."/>
            <person name="Hacquard S."/>
            <person name="Amselem J."/>
            <person name="Cantarel B.L."/>
            <person name="Chiu R."/>
            <person name="Coutinho P.M."/>
            <person name="Feau N."/>
            <person name="Field M."/>
            <person name="Frey P."/>
            <person name="Gelhaye E."/>
            <person name="Goldberg J."/>
            <person name="Grabherr M.G."/>
            <person name="Kodira C.D."/>
            <person name="Kohler A."/>
            <person name="Kuees U."/>
            <person name="Lindquist E.A."/>
            <person name="Lucas S.M."/>
            <person name="Mago R."/>
            <person name="Mauceli E."/>
            <person name="Morin E."/>
            <person name="Murat C."/>
            <person name="Pangilinan J.L."/>
            <person name="Park R."/>
            <person name="Pearson M."/>
            <person name="Quesneville H."/>
            <person name="Rouhier N."/>
            <person name="Sakthikumar S."/>
            <person name="Salamov A.A."/>
            <person name="Schmutz J."/>
            <person name="Selles B."/>
            <person name="Shapiro H."/>
            <person name="Tanguay P."/>
            <person name="Tuskan G.A."/>
            <person name="Henrissat B."/>
            <person name="Van de Peer Y."/>
            <person name="Rouze P."/>
            <person name="Ellis J.G."/>
            <person name="Dodds P.N."/>
            <person name="Schein J.E."/>
            <person name="Zhong S."/>
            <person name="Hamelin R.C."/>
            <person name="Grigoriev I.V."/>
            <person name="Szabo L.J."/>
            <person name="Martin F."/>
        </authorList>
    </citation>
    <scope>NUCLEOTIDE SEQUENCE [LARGE SCALE GENOMIC DNA]</scope>
    <source>
        <strain evidence="9">98AG31 / pathotype 3-4-7</strain>
    </source>
</reference>